<dbReference type="Proteomes" id="UP000536711">
    <property type="component" value="Unassembled WGS sequence"/>
</dbReference>
<dbReference type="OrthoDB" id="3140657at2759"/>
<dbReference type="AlphaFoldDB" id="A0A8H4JMZ5"/>
<evidence type="ECO:0000313" key="2">
    <source>
        <dbReference type="EMBL" id="KAF4432584.1"/>
    </source>
</evidence>
<name>A0A8H4JMZ5_9HYPO</name>
<dbReference type="SMART" id="SM00256">
    <property type="entry name" value="FBOX"/>
    <property type="match status" value="1"/>
</dbReference>
<organism evidence="2 3">
    <name type="scientific">Fusarium acutatum</name>
    <dbReference type="NCBI Taxonomy" id="78861"/>
    <lineage>
        <taxon>Eukaryota</taxon>
        <taxon>Fungi</taxon>
        <taxon>Dikarya</taxon>
        <taxon>Ascomycota</taxon>
        <taxon>Pezizomycotina</taxon>
        <taxon>Sordariomycetes</taxon>
        <taxon>Hypocreomycetidae</taxon>
        <taxon>Hypocreales</taxon>
        <taxon>Nectriaceae</taxon>
        <taxon>Fusarium</taxon>
        <taxon>Fusarium fujikuroi species complex</taxon>
    </lineage>
</organism>
<evidence type="ECO:0000259" key="1">
    <source>
        <dbReference type="SMART" id="SM00256"/>
    </source>
</evidence>
<gene>
    <name evidence="2" type="ORF">FACUT_8347</name>
</gene>
<dbReference type="PANTHER" id="PTHR42057">
    <property type="entry name" value="F-BOX DOMAIN PROTEIN (AFU_ORTHOLOGUE AFUA_4G00200)"/>
    <property type="match status" value="1"/>
</dbReference>
<sequence length="459" mass="52908">MEGLPPTDIRLPAEIVLMVCSYLCKQDHLRSRLVSSKLHYAATIQAFRSLRLKPDGDSPLQFRQVALSDNLRTFVKEVAIDTELDPGLPFHSDTEEFLVCQKFLQFLPYLSLFNNLRHLHLRFSRSSNLRGNSIEEGWYCRYLVLDIISHFVTGMWTPKDRKKVYDTVPPEGNHMFTYTHDASVLLGDSLQIKELTISHLADYNDPRLIQPKAWNKLLRLPTLVDLTLLVGENHAIQKLQVLSLFYTDYWGWFPRMGLDQLGDLPVLKVLALGRYIFTDKKQTDWIASLGQNNKSGGLEKLYLDECCILFEAKQHGPLTADGYPVPSAAIDWNADIKRTEYGRRWHHVLSEWRCLFAKGDCSLWKGRWQATRQSGIFFAHPGPENSVTGFLEAYESRRDKSRAVPMGNYLLGEGLIQSRRALMRYAWYDVRKAPEEETVEFDNAAYALLMEATRDRLRS</sequence>
<dbReference type="CDD" id="cd09917">
    <property type="entry name" value="F-box_SF"/>
    <property type="match status" value="1"/>
</dbReference>
<feature type="domain" description="F-box" evidence="1">
    <location>
        <begin position="11"/>
        <end position="51"/>
    </location>
</feature>
<comment type="caution">
    <text evidence="2">The sequence shown here is derived from an EMBL/GenBank/DDBJ whole genome shotgun (WGS) entry which is preliminary data.</text>
</comment>
<dbReference type="InterPro" id="IPR001810">
    <property type="entry name" value="F-box_dom"/>
</dbReference>
<evidence type="ECO:0000313" key="3">
    <source>
        <dbReference type="Proteomes" id="UP000536711"/>
    </source>
</evidence>
<reference evidence="2 3" key="1">
    <citation type="submission" date="2020-01" db="EMBL/GenBank/DDBJ databases">
        <title>Identification and distribution of gene clusters putatively required for synthesis of sphingolipid metabolism inhibitors in phylogenetically diverse species of the filamentous fungus Fusarium.</title>
        <authorList>
            <person name="Kim H.-S."/>
            <person name="Busman M."/>
            <person name="Brown D.W."/>
            <person name="Divon H."/>
            <person name="Uhlig S."/>
            <person name="Proctor R.H."/>
        </authorList>
    </citation>
    <scope>NUCLEOTIDE SEQUENCE [LARGE SCALE GENOMIC DNA]</scope>
    <source>
        <strain evidence="2 3">NRRL 13308</strain>
    </source>
</reference>
<proteinExistence type="predicted"/>
<accession>A0A8H4JMZ5</accession>
<dbReference type="EMBL" id="JAADJF010000234">
    <property type="protein sequence ID" value="KAF4432584.1"/>
    <property type="molecule type" value="Genomic_DNA"/>
</dbReference>
<dbReference type="PANTHER" id="PTHR42057:SF2">
    <property type="entry name" value="F-BOX DOMAIN PROTEIN (AFU_ORTHOLOGUE AFUA_4G00200)-RELATED"/>
    <property type="match status" value="1"/>
</dbReference>
<protein>
    <recommendedName>
        <fullName evidence="1">F-box domain-containing protein</fullName>
    </recommendedName>
</protein>
<keyword evidence="3" id="KW-1185">Reference proteome</keyword>